<dbReference type="Proteomes" id="UP001151582">
    <property type="component" value="Unassembled WGS sequence"/>
</dbReference>
<reference evidence="3" key="1">
    <citation type="submission" date="2022-07" db="EMBL/GenBank/DDBJ databases">
        <title>Phylogenomic reconstructions and comparative analyses of Kickxellomycotina fungi.</title>
        <authorList>
            <person name="Reynolds N.K."/>
            <person name="Stajich J.E."/>
            <person name="Barry K."/>
            <person name="Grigoriev I.V."/>
            <person name="Crous P."/>
            <person name="Smith M.E."/>
        </authorList>
    </citation>
    <scope>NUCLEOTIDE SEQUENCE</scope>
    <source>
        <strain evidence="3">RSA 567</strain>
    </source>
</reference>
<dbReference type="Pfam" id="PF10159">
    <property type="entry name" value="MMtag"/>
    <property type="match status" value="1"/>
</dbReference>
<feature type="region of interest" description="Disordered" evidence="1">
    <location>
        <begin position="1"/>
        <end position="22"/>
    </location>
</feature>
<dbReference type="OrthoDB" id="5390672at2759"/>
<dbReference type="EMBL" id="JANBQB010000125">
    <property type="protein sequence ID" value="KAJ1981442.1"/>
    <property type="molecule type" value="Genomic_DNA"/>
</dbReference>
<sequence>MTDPTRNDNQGSRDPFSWDQVKETRDREYYLGNSVKAPVGRWQKGRDIFWYTKARAPADAAALDALKAQEAQAMAEALATTSAVEQPPAPTREQSLPTNTVALKDAPPPKVTCPPPVKYYSTCLSPPTLSVPSPAPSVSPPTQPQIVFVD</sequence>
<feature type="region of interest" description="Disordered" evidence="1">
    <location>
        <begin position="128"/>
        <end position="150"/>
    </location>
</feature>
<dbReference type="InterPro" id="IPR019315">
    <property type="entry name" value="MMTA2_N"/>
</dbReference>
<keyword evidence="4" id="KW-1185">Reference proteome</keyword>
<name>A0A9W8B386_9FUNG</name>
<evidence type="ECO:0000259" key="2">
    <source>
        <dbReference type="Pfam" id="PF10159"/>
    </source>
</evidence>
<dbReference type="AlphaFoldDB" id="A0A9W8B386"/>
<feature type="compositionally biased region" description="Pro residues" evidence="1">
    <location>
        <begin position="133"/>
        <end position="143"/>
    </location>
</feature>
<protein>
    <recommendedName>
        <fullName evidence="2">Multiple myeloma tumor-associated protein 2-like N-terminal domain-containing protein</fullName>
    </recommendedName>
</protein>
<dbReference type="PANTHER" id="PTHR14580:SF0">
    <property type="entry name" value="MULTIPLE MYELOMA TUMOR-ASSOCIATED PROTEIN 2"/>
    <property type="match status" value="1"/>
</dbReference>
<accession>A0A9W8B386</accession>
<evidence type="ECO:0000313" key="4">
    <source>
        <dbReference type="Proteomes" id="UP001151582"/>
    </source>
</evidence>
<organism evidence="3 4">
    <name type="scientific">Dimargaris verticillata</name>
    <dbReference type="NCBI Taxonomy" id="2761393"/>
    <lineage>
        <taxon>Eukaryota</taxon>
        <taxon>Fungi</taxon>
        <taxon>Fungi incertae sedis</taxon>
        <taxon>Zoopagomycota</taxon>
        <taxon>Kickxellomycotina</taxon>
        <taxon>Dimargaritomycetes</taxon>
        <taxon>Dimargaritales</taxon>
        <taxon>Dimargaritaceae</taxon>
        <taxon>Dimargaris</taxon>
    </lineage>
</organism>
<feature type="domain" description="Multiple myeloma tumor-associated protein 2-like N-terminal" evidence="2">
    <location>
        <begin position="10"/>
        <end position="78"/>
    </location>
</feature>
<dbReference type="InterPro" id="IPR039207">
    <property type="entry name" value="MMTAG2-like"/>
</dbReference>
<gene>
    <name evidence="3" type="ORF">H4R34_002074</name>
</gene>
<evidence type="ECO:0000313" key="3">
    <source>
        <dbReference type="EMBL" id="KAJ1981442.1"/>
    </source>
</evidence>
<comment type="caution">
    <text evidence="3">The sequence shown here is derived from an EMBL/GenBank/DDBJ whole genome shotgun (WGS) entry which is preliminary data.</text>
</comment>
<proteinExistence type="predicted"/>
<dbReference type="PANTHER" id="PTHR14580">
    <property type="entry name" value="MULTIPLE MYELOMA TUMOR-ASSOCIATED PROTEIN 2 FAMILY MEMBER"/>
    <property type="match status" value="1"/>
</dbReference>
<evidence type="ECO:0000256" key="1">
    <source>
        <dbReference type="SAM" id="MobiDB-lite"/>
    </source>
</evidence>
<feature type="compositionally biased region" description="Polar residues" evidence="1">
    <location>
        <begin position="92"/>
        <end position="101"/>
    </location>
</feature>
<feature type="region of interest" description="Disordered" evidence="1">
    <location>
        <begin position="78"/>
        <end position="109"/>
    </location>
</feature>